<sequence>MKTRRAKSRTKTRRVKRGGQVIGTGKYAMVIDPPIQCADGKHDMTKYVSRVSKREQKEDIVSKDHPRLIKKLKEIDPEQKYLFYPEYCQPGVLSEENKRDGVTYKNKAFSEIVLKGSEVWNPSMRKKRSWAAFLKGKHIGKKVAMAEKSVEQLEHLKKAIDLLHDNHIMHGDLHGKNVIIADDGMPRIIDFGTSLLDAPNRVLEWEKGVVEDSWPTLDWEWRKSR</sequence>
<dbReference type="AlphaFoldDB" id="A0A6C0AIE8"/>
<evidence type="ECO:0000259" key="1">
    <source>
        <dbReference type="PROSITE" id="PS50011"/>
    </source>
</evidence>
<dbReference type="GO" id="GO:0005524">
    <property type="term" value="F:ATP binding"/>
    <property type="evidence" value="ECO:0007669"/>
    <property type="project" value="InterPro"/>
</dbReference>
<feature type="domain" description="Protein kinase" evidence="1">
    <location>
        <begin position="16"/>
        <end position="225"/>
    </location>
</feature>
<protein>
    <recommendedName>
        <fullName evidence="1">Protein kinase domain-containing protein</fullName>
    </recommendedName>
</protein>
<reference evidence="2" key="1">
    <citation type="journal article" date="2020" name="Nature">
        <title>Giant virus diversity and host interactions through global metagenomics.</title>
        <authorList>
            <person name="Schulz F."/>
            <person name="Roux S."/>
            <person name="Paez-Espino D."/>
            <person name="Jungbluth S."/>
            <person name="Walsh D.A."/>
            <person name="Denef V.J."/>
            <person name="McMahon K.D."/>
            <person name="Konstantinidis K.T."/>
            <person name="Eloe-Fadrosh E.A."/>
            <person name="Kyrpides N.C."/>
            <person name="Woyke T."/>
        </authorList>
    </citation>
    <scope>NUCLEOTIDE SEQUENCE</scope>
    <source>
        <strain evidence="2">GVMAG-S-1035237-23</strain>
    </source>
</reference>
<dbReference type="GO" id="GO:0004672">
    <property type="term" value="F:protein kinase activity"/>
    <property type="evidence" value="ECO:0007669"/>
    <property type="project" value="InterPro"/>
</dbReference>
<evidence type="ECO:0000313" key="2">
    <source>
        <dbReference type="EMBL" id="QHS79528.1"/>
    </source>
</evidence>
<accession>A0A6C0AIE8</accession>
<dbReference type="EMBL" id="MN740646">
    <property type="protein sequence ID" value="QHS79528.1"/>
    <property type="molecule type" value="Genomic_DNA"/>
</dbReference>
<proteinExistence type="predicted"/>
<dbReference type="InterPro" id="IPR011009">
    <property type="entry name" value="Kinase-like_dom_sf"/>
</dbReference>
<dbReference type="PROSITE" id="PS50011">
    <property type="entry name" value="PROTEIN_KINASE_DOM"/>
    <property type="match status" value="1"/>
</dbReference>
<dbReference type="SUPFAM" id="SSF56112">
    <property type="entry name" value="Protein kinase-like (PK-like)"/>
    <property type="match status" value="1"/>
</dbReference>
<dbReference type="InterPro" id="IPR000719">
    <property type="entry name" value="Prot_kinase_dom"/>
</dbReference>
<organism evidence="2">
    <name type="scientific">viral metagenome</name>
    <dbReference type="NCBI Taxonomy" id="1070528"/>
    <lineage>
        <taxon>unclassified sequences</taxon>
        <taxon>metagenomes</taxon>
        <taxon>organismal metagenomes</taxon>
    </lineage>
</organism>
<dbReference type="Gene3D" id="1.10.510.10">
    <property type="entry name" value="Transferase(Phosphotransferase) domain 1"/>
    <property type="match status" value="1"/>
</dbReference>
<name>A0A6C0AIE8_9ZZZZ</name>
<dbReference type="Pfam" id="PF00069">
    <property type="entry name" value="Pkinase"/>
    <property type="match status" value="1"/>
</dbReference>